<keyword evidence="6 8" id="KW-1133">Transmembrane helix</keyword>
<feature type="transmembrane region" description="Helical" evidence="8">
    <location>
        <begin position="562"/>
        <end position="584"/>
    </location>
</feature>
<keyword evidence="12" id="KW-1185">Reference proteome</keyword>
<dbReference type="PANTHER" id="PTHR43357:SF4">
    <property type="entry name" value="INNER MEMBRANE ABC TRANSPORTER PERMEASE PROTEIN YDCV"/>
    <property type="match status" value="1"/>
</dbReference>
<dbReference type="RefSeq" id="WP_397059017.1">
    <property type="nucleotide sequence ID" value="NZ_JBIRYL010000001.1"/>
</dbReference>
<feature type="transmembrane region" description="Helical" evidence="8">
    <location>
        <begin position="90"/>
        <end position="114"/>
    </location>
</feature>
<gene>
    <name evidence="11" type="ORF">ACH49Z_02345</name>
</gene>
<evidence type="ECO:0000256" key="1">
    <source>
        <dbReference type="ARBA" id="ARBA00004429"/>
    </source>
</evidence>
<feature type="transmembrane region" description="Helical" evidence="8">
    <location>
        <begin position="231"/>
        <end position="252"/>
    </location>
</feature>
<feature type="region of interest" description="Disordered" evidence="9">
    <location>
        <begin position="1"/>
        <end position="23"/>
    </location>
</feature>
<proteinExistence type="inferred from homology"/>
<dbReference type="Gene3D" id="1.10.3720.10">
    <property type="entry name" value="MetI-like"/>
    <property type="match status" value="2"/>
</dbReference>
<keyword evidence="3" id="KW-1003">Cell membrane</keyword>
<keyword evidence="7 8" id="KW-0472">Membrane</keyword>
<dbReference type="CDD" id="cd06261">
    <property type="entry name" value="TM_PBP2"/>
    <property type="match status" value="1"/>
</dbReference>
<dbReference type="PROSITE" id="PS50928">
    <property type="entry name" value="ABC_TM1"/>
    <property type="match status" value="2"/>
</dbReference>
<feature type="domain" description="ABC transmembrane type-1" evidence="10">
    <location>
        <begin position="91"/>
        <end position="298"/>
    </location>
</feature>
<dbReference type="InterPro" id="IPR035906">
    <property type="entry name" value="MetI-like_sf"/>
</dbReference>
<evidence type="ECO:0000256" key="9">
    <source>
        <dbReference type="SAM" id="MobiDB-lite"/>
    </source>
</evidence>
<feature type="transmembrane region" description="Helical" evidence="8">
    <location>
        <begin position="451"/>
        <end position="472"/>
    </location>
</feature>
<protein>
    <submittedName>
        <fullName evidence="11">ABC transporter permease</fullName>
    </submittedName>
</protein>
<evidence type="ECO:0000256" key="7">
    <source>
        <dbReference type="ARBA" id="ARBA00023136"/>
    </source>
</evidence>
<organism evidence="11 12">
    <name type="scientific">Nocardia testacea</name>
    <dbReference type="NCBI Taxonomy" id="248551"/>
    <lineage>
        <taxon>Bacteria</taxon>
        <taxon>Bacillati</taxon>
        <taxon>Actinomycetota</taxon>
        <taxon>Actinomycetes</taxon>
        <taxon>Mycobacteriales</taxon>
        <taxon>Nocardiaceae</taxon>
        <taxon>Nocardia</taxon>
    </lineage>
</organism>
<feature type="transmembrane region" description="Helical" evidence="8">
    <location>
        <begin position="512"/>
        <end position="529"/>
    </location>
</feature>
<reference evidence="11 12" key="1">
    <citation type="submission" date="2024-10" db="EMBL/GenBank/DDBJ databases">
        <title>The Natural Products Discovery Center: Release of the First 8490 Sequenced Strains for Exploring Actinobacteria Biosynthetic Diversity.</title>
        <authorList>
            <person name="Kalkreuter E."/>
            <person name="Kautsar S.A."/>
            <person name="Yang D."/>
            <person name="Bader C.D."/>
            <person name="Teijaro C.N."/>
            <person name="Fluegel L."/>
            <person name="Davis C.M."/>
            <person name="Simpson J.R."/>
            <person name="Lauterbach L."/>
            <person name="Steele A.D."/>
            <person name="Gui C."/>
            <person name="Meng S."/>
            <person name="Li G."/>
            <person name="Viehrig K."/>
            <person name="Ye F."/>
            <person name="Su P."/>
            <person name="Kiefer A.F."/>
            <person name="Nichols A."/>
            <person name="Cepeda A.J."/>
            <person name="Yan W."/>
            <person name="Fan B."/>
            <person name="Jiang Y."/>
            <person name="Adhikari A."/>
            <person name="Zheng C.-J."/>
            <person name="Schuster L."/>
            <person name="Cowan T.M."/>
            <person name="Smanski M.J."/>
            <person name="Chevrette M.G."/>
            <person name="De Carvalho L.P.S."/>
            <person name="Shen B."/>
        </authorList>
    </citation>
    <scope>NUCLEOTIDE SEQUENCE [LARGE SCALE GENOMIC DNA]</scope>
    <source>
        <strain evidence="11 12">NPDC019377</strain>
    </source>
</reference>
<keyword evidence="5 8" id="KW-0812">Transmembrane</keyword>
<evidence type="ECO:0000313" key="12">
    <source>
        <dbReference type="Proteomes" id="UP001611494"/>
    </source>
</evidence>
<feature type="transmembrane region" description="Helical" evidence="8">
    <location>
        <begin position="277"/>
        <end position="303"/>
    </location>
</feature>
<sequence>MTTTTAAPGRSTEPHRPGELGSPRYRKFGNIGRDTLIQYAVLLFLAVLVLAPVVPTLYQSFLDKPLYESGGNFGLDNYLRLFTEAGFGEVIVNTVLFAGLTTILAQLFAVPMAIVITRVRLPFGNLIAGSMRWPFFISSLLLGFGWIILYGPAGFFSVQFRETFGFVPWNLYSIPGMALTEAVALAPIAFTFCVGALRQADASLESAAQVCGAGPVRILRSVVIPMLRPPIVYSSVLIVSMSLETLSVPLLYGQPSDITVFSTFLYTNGLQAIDPDYGVLGAASVLILIVTIGMVAMQAKLLANSKRFVSVRGKATRPRKFELGWIKWISAAFIAVYLIFGALLPIATLVFRSFTLVLTPLKSPFSTLTFENYVPLFSYRSYYLSILNSVVIAVVGAVAVSLLAMLAVLVARRSPMKGGKLVEYLALAPQAMPGLIVGIGFFWALAFAPGFLSTLLTGTIWILVLAFGMRALPTAYGNISPLLMQIGEELDNAARVSGADWVKTFTRVLGRLLVPASAGAVILVFVTMIKEYSPAVFLANSQSSVIGTTALQLWAEGNAGSVAALATVQITITVLFVAIATKLLKGHHSDA</sequence>
<feature type="transmembrane region" description="Helical" evidence="8">
    <location>
        <begin position="421"/>
        <end position="445"/>
    </location>
</feature>
<evidence type="ECO:0000256" key="5">
    <source>
        <dbReference type="ARBA" id="ARBA00022692"/>
    </source>
</evidence>
<comment type="subcellular location">
    <subcellularLocation>
        <location evidence="1">Cell inner membrane</location>
        <topology evidence="1">Multi-pass membrane protein</topology>
    </subcellularLocation>
    <subcellularLocation>
        <location evidence="8">Cell membrane</location>
        <topology evidence="8">Multi-pass membrane protein</topology>
    </subcellularLocation>
</comment>
<keyword evidence="4" id="KW-0997">Cell inner membrane</keyword>
<accession>A0ABW7VV98</accession>
<dbReference type="Pfam" id="PF00528">
    <property type="entry name" value="BPD_transp_1"/>
    <property type="match status" value="2"/>
</dbReference>
<keyword evidence="2 8" id="KW-0813">Transport</keyword>
<comment type="caution">
    <text evidence="11">The sequence shown here is derived from an EMBL/GenBank/DDBJ whole genome shotgun (WGS) entry which is preliminary data.</text>
</comment>
<dbReference type="PANTHER" id="PTHR43357">
    <property type="entry name" value="INNER MEMBRANE ABC TRANSPORTER PERMEASE PROTEIN YDCV"/>
    <property type="match status" value="1"/>
</dbReference>
<evidence type="ECO:0000313" key="11">
    <source>
        <dbReference type="EMBL" id="MFI2228677.1"/>
    </source>
</evidence>
<evidence type="ECO:0000256" key="2">
    <source>
        <dbReference type="ARBA" id="ARBA00022448"/>
    </source>
</evidence>
<evidence type="ECO:0000256" key="6">
    <source>
        <dbReference type="ARBA" id="ARBA00022989"/>
    </source>
</evidence>
<evidence type="ECO:0000259" key="10">
    <source>
        <dbReference type="PROSITE" id="PS50928"/>
    </source>
</evidence>
<name>A0ABW7VV98_9NOCA</name>
<evidence type="ECO:0000256" key="4">
    <source>
        <dbReference type="ARBA" id="ARBA00022519"/>
    </source>
</evidence>
<evidence type="ECO:0000256" key="8">
    <source>
        <dbReference type="RuleBase" id="RU363032"/>
    </source>
</evidence>
<dbReference type="EMBL" id="JBIRYL010000001">
    <property type="protein sequence ID" value="MFI2228677.1"/>
    <property type="molecule type" value="Genomic_DNA"/>
</dbReference>
<dbReference type="SUPFAM" id="SSF161098">
    <property type="entry name" value="MetI-like"/>
    <property type="match status" value="2"/>
</dbReference>
<dbReference type="Proteomes" id="UP001611494">
    <property type="component" value="Unassembled WGS sequence"/>
</dbReference>
<feature type="transmembrane region" description="Helical" evidence="8">
    <location>
        <begin position="382"/>
        <end position="409"/>
    </location>
</feature>
<dbReference type="InterPro" id="IPR000515">
    <property type="entry name" value="MetI-like"/>
</dbReference>
<feature type="transmembrane region" description="Helical" evidence="8">
    <location>
        <begin position="135"/>
        <end position="156"/>
    </location>
</feature>
<feature type="transmembrane region" description="Helical" evidence="8">
    <location>
        <begin position="36"/>
        <end position="58"/>
    </location>
</feature>
<feature type="domain" description="ABC transmembrane type-1" evidence="10">
    <location>
        <begin position="386"/>
        <end position="580"/>
    </location>
</feature>
<feature type="transmembrane region" description="Helical" evidence="8">
    <location>
        <begin position="324"/>
        <end position="351"/>
    </location>
</feature>
<evidence type="ECO:0000256" key="3">
    <source>
        <dbReference type="ARBA" id="ARBA00022475"/>
    </source>
</evidence>
<feature type="transmembrane region" description="Helical" evidence="8">
    <location>
        <begin position="176"/>
        <end position="197"/>
    </location>
</feature>
<comment type="similarity">
    <text evidence="8">Belongs to the binding-protein-dependent transport system permease family.</text>
</comment>